<dbReference type="PROSITE" id="PS51154">
    <property type="entry name" value="MACRO"/>
    <property type="match status" value="1"/>
</dbReference>
<dbReference type="OrthoDB" id="6194521at2"/>
<feature type="domain" description="Macro" evidence="1">
    <location>
        <begin position="72"/>
        <end position="259"/>
    </location>
</feature>
<dbReference type="SUPFAM" id="SSF52949">
    <property type="entry name" value="Macro domain-like"/>
    <property type="match status" value="1"/>
</dbReference>
<dbReference type="PANTHER" id="PTHR11106:SF27">
    <property type="entry name" value="MACRO DOMAIN-CONTAINING PROTEIN"/>
    <property type="match status" value="1"/>
</dbReference>
<sequence length="259" mass="28943">MTQDERRLYLLERLLAESAQYKGMEIPADREEQRRLLRSLMNVRPAMPVTEAFQKVQDEYLSERLAERGIVDAASLPAVPSNPRLAIWRGDITALKVDAIVNAANSRMEGCWQPCHACIDNCIHTFAGVQLRLRCHELMTAQGHEEPTGQAKLTPGYNLPAKYVLHTVGPIIDHPLTEQDCALLASCYLSCLKLAAQNSCRAVAFCCISTGVFRFPQDKAAELAVQTVKEFLNEPSSIERVVFNVFNPADERIYRGLLG</sequence>
<dbReference type="Pfam" id="PF01661">
    <property type="entry name" value="Macro"/>
    <property type="match status" value="1"/>
</dbReference>
<dbReference type="STRING" id="1123282.SAMN02745823_01786"/>
<dbReference type="RefSeq" id="WP_073077897.1">
    <property type="nucleotide sequence ID" value="NZ_FQXV01000005.1"/>
</dbReference>
<organism evidence="2 3">
    <name type="scientific">Sporobacter termitidis DSM 10068</name>
    <dbReference type="NCBI Taxonomy" id="1123282"/>
    <lineage>
        <taxon>Bacteria</taxon>
        <taxon>Bacillati</taxon>
        <taxon>Bacillota</taxon>
        <taxon>Clostridia</taxon>
        <taxon>Eubacteriales</taxon>
        <taxon>Oscillospiraceae</taxon>
        <taxon>Sporobacter</taxon>
    </lineage>
</organism>
<dbReference type="InterPro" id="IPR043472">
    <property type="entry name" value="Macro_dom-like"/>
</dbReference>
<dbReference type="NCBIfam" id="NF003163">
    <property type="entry name" value="PRK04143.1"/>
    <property type="match status" value="1"/>
</dbReference>
<dbReference type="SMART" id="SM00506">
    <property type="entry name" value="A1pp"/>
    <property type="match status" value="1"/>
</dbReference>
<keyword evidence="3" id="KW-1185">Reference proteome</keyword>
<accession>A0A1M5XFU5</accession>
<dbReference type="CDD" id="cd02908">
    <property type="entry name" value="Macro_OAADPr_deacetylase"/>
    <property type="match status" value="1"/>
</dbReference>
<proteinExistence type="predicted"/>
<evidence type="ECO:0000259" key="1">
    <source>
        <dbReference type="PROSITE" id="PS51154"/>
    </source>
</evidence>
<name>A0A1M5XFU5_9FIRM</name>
<dbReference type="Proteomes" id="UP000183995">
    <property type="component" value="Unassembled WGS sequence"/>
</dbReference>
<gene>
    <name evidence="2" type="ORF">SAMN02745823_01786</name>
</gene>
<evidence type="ECO:0000313" key="3">
    <source>
        <dbReference type="Proteomes" id="UP000183995"/>
    </source>
</evidence>
<reference evidence="2 3" key="1">
    <citation type="submission" date="2016-11" db="EMBL/GenBank/DDBJ databases">
        <authorList>
            <person name="Jaros S."/>
            <person name="Januszkiewicz K."/>
            <person name="Wedrychowicz H."/>
        </authorList>
    </citation>
    <scope>NUCLEOTIDE SEQUENCE [LARGE SCALE GENOMIC DNA]</scope>
    <source>
        <strain evidence="2 3">DSM 10068</strain>
    </source>
</reference>
<dbReference type="AlphaFoldDB" id="A0A1M5XFU5"/>
<dbReference type="Gene3D" id="3.40.220.10">
    <property type="entry name" value="Leucine Aminopeptidase, subunit E, domain 1"/>
    <property type="match status" value="1"/>
</dbReference>
<protein>
    <submittedName>
        <fullName evidence="2">O-acetyl-ADP-ribose deacetylase (Regulator of RNase III), contains Macro domain</fullName>
    </submittedName>
</protein>
<dbReference type="InterPro" id="IPR002589">
    <property type="entry name" value="Macro_dom"/>
</dbReference>
<dbReference type="PANTHER" id="PTHR11106">
    <property type="entry name" value="GANGLIOSIDE INDUCED DIFFERENTIATION ASSOCIATED PROTEIN 2-RELATED"/>
    <property type="match status" value="1"/>
</dbReference>
<evidence type="ECO:0000313" key="2">
    <source>
        <dbReference type="EMBL" id="SHH98745.1"/>
    </source>
</evidence>
<dbReference type="EMBL" id="FQXV01000005">
    <property type="protein sequence ID" value="SHH98745.1"/>
    <property type="molecule type" value="Genomic_DNA"/>
</dbReference>